<dbReference type="Proteomes" id="UP000198672">
    <property type="component" value="Unassembled WGS sequence"/>
</dbReference>
<feature type="domain" description="Histidine kinase" evidence="14">
    <location>
        <begin position="511"/>
        <end position="737"/>
    </location>
</feature>
<dbReference type="PANTHER" id="PTHR43547:SF2">
    <property type="entry name" value="HYBRID SIGNAL TRANSDUCTION HISTIDINE KINASE C"/>
    <property type="match status" value="1"/>
</dbReference>
<dbReference type="FunFam" id="1.10.287.130:FF:000001">
    <property type="entry name" value="Two-component sensor histidine kinase"/>
    <property type="match status" value="1"/>
</dbReference>
<dbReference type="Gene3D" id="3.30.450.20">
    <property type="entry name" value="PAS domain"/>
    <property type="match status" value="1"/>
</dbReference>
<dbReference type="STRING" id="61595.SAMN05421644_1365"/>
<evidence type="ECO:0000256" key="7">
    <source>
        <dbReference type="ARBA" id="ARBA00022692"/>
    </source>
</evidence>
<dbReference type="PROSITE" id="PS50109">
    <property type="entry name" value="HIS_KIN"/>
    <property type="match status" value="1"/>
</dbReference>
<evidence type="ECO:0000256" key="12">
    <source>
        <dbReference type="PROSITE-ProRule" id="PRU00169"/>
    </source>
</evidence>
<evidence type="ECO:0000259" key="16">
    <source>
        <dbReference type="PROSITE" id="PS50885"/>
    </source>
</evidence>
<dbReference type="SMART" id="SM00304">
    <property type="entry name" value="HAMP"/>
    <property type="match status" value="1"/>
</dbReference>
<dbReference type="InterPro" id="IPR011006">
    <property type="entry name" value="CheY-like_superfamily"/>
</dbReference>
<feature type="transmembrane region" description="Helical" evidence="13">
    <location>
        <begin position="417"/>
        <end position="436"/>
    </location>
</feature>
<dbReference type="CDD" id="cd16922">
    <property type="entry name" value="HATPase_EvgS-ArcB-TorS-like"/>
    <property type="match status" value="1"/>
</dbReference>
<dbReference type="Gene3D" id="6.10.340.10">
    <property type="match status" value="1"/>
</dbReference>
<evidence type="ECO:0000256" key="11">
    <source>
        <dbReference type="ARBA" id="ARBA00023136"/>
    </source>
</evidence>
<keyword evidence="6" id="KW-0808">Transferase</keyword>
<dbReference type="OrthoDB" id="9804645at2"/>
<dbReference type="SUPFAM" id="SSF52172">
    <property type="entry name" value="CheY-like"/>
    <property type="match status" value="1"/>
</dbReference>
<comment type="catalytic activity">
    <reaction evidence="1">
        <text>ATP + protein L-histidine = ADP + protein N-phospho-L-histidine.</text>
        <dbReference type="EC" id="2.7.13.3"/>
    </reaction>
</comment>
<dbReference type="Pfam" id="PF00512">
    <property type="entry name" value="HisKA"/>
    <property type="match status" value="1"/>
</dbReference>
<evidence type="ECO:0000256" key="8">
    <source>
        <dbReference type="ARBA" id="ARBA00022777"/>
    </source>
</evidence>
<dbReference type="SMART" id="SM00388">
    <property type="entry name" value="HisKA"/>
    <property type="match status" value="1"/>
</dbReference>
<comment type="subcellular location">
    <subcellularLocation>
        <location evidence="2">Cell membrane</location>
        <topology evidence="2">Multi-pass membrane protein</topology>
    </subcellularLocation>
</comment>
<sequence length="911" mass="100870">MKISITTKLLLVLILTAFVPLLILGWFGYQSTVSIREIASQANRDVAQLAMSDSSAALAAELKTRLLHLTERHAGDIDDILVKVQGDAIKLADFGRYLFNHSDTLKRYAFPSIYEPAPEHHSFGSRQPNENSWLAVFGNAVDANGKISRKTLADIHLTEYMDILFRSVAATNPYAVQTYINTASQLSRGMPFVNGEFEWVDGTKQFADLPDVTAFDFYYLADAAHNPERKPKWTELYWDPAGLGWMVSSIAPVYQGDTLKAVVGIDITLERIVTGILNLQIEQSGFAFLMSDRGQAIAFPERSGEFLEFRGSFQGEFKENQAFKHSLTEIRDPAFHAIIEHMQQGESNLTTYTDPKDGREYFFAYHAIPVTGWSVGIVVPVQEVIAPALAISDKIEQRRAQTDATLNAQADTLVQTFLWLLFGIMVALIIVALIFARSISKPIQALAEGSRRVGAGELGHRIQVSSGDEIEDLALTFNQMATDLQTKIDEIETANQELQQLDQLKSKFISMASHELRTPLIAIQGYVDLIREGRGGEISAAQRTMLDTVSRNATRLARIVSELLDISRIEENKLVLERVPVALGEIVREIAEEQQPYLDSRRHRLTLELAEALPLVDGDPDRISHIVINLLGNAIKYTPDGGQIRLRVYAEPESVHLEVTDTGIGIKAEDLGKLFKRFSTLGDVTKHRTGKNEFLAGGTGLGLSIVQGIVQAHDGKIWVESEYGQGSTFHVQLPLASGAVVAVQPAKTQRTEGIDAEVSPAFKVIHFEQSTAVQIETAPEVPLSILVVDDEPDVITFTRDLLEDRYRVFSAQTSALAIKEAIGCRPHLVLLDAWMPGISGYDVCRALKRNSHTCDMPVIIFTAATQKIDEERARESGADGFVTKPFRREQIIELIESFRTSAASTTHSVSD</sequence>
<dbReference type="PRINTS" id="PR00344">
    <property type="entry name" value="BCTRLSENSOR"/>
</dbReference>
<keyword evidence="11 13" id="KW-0472">Membrane</keyword>
<keyword evidence="10" id="KW-0902">Two-component regulatory system</keyword>
<dbReference type="InterPro" id="IPR003661">
    <property type="entry name" value="HisK_dim/P_dom"/>
</dbReference>
<dbReference type="InterPro" id="IPR001789">
    <property type="entry name" value="Sig_transdc_resp-reg_receiver"/>
</dbReference>
<evidence type="ECO:0000256" key="3">
    <source>
        <dbReference type="ARBA" id="ARBA00012438"/>
    </source>
</evidence>
<dbReference type="EC" id="2.7.13.3" evidence="3"/>
<dbReference type="InterPro" id="IPR036890">
    <property type="entry name" value="HATPase_C_sf"/>
</dbReference>
<feature type="transmembrane region" description="Helical" evidence="13">
    <location>
        <begin position="9"/>
        <end position="29"/>
    </location>
</feature>
<dbReference type="CDD" id="cd00082">
    <property type="entry name" value="HisKA"/>
    <property type="match status" value="1"/>
</dbReference>
<dbReference type="InterPro" id="IPR005467">
    <property type="entry name" value="His_kinase_dom"/>
</dbReference>
<evidence type="ECO:0000256" key="5">
    <source>
        <dbReference type="ARBA" id="ARBA00022553"/>
    </source>
</evidence>
<dbReference type="Gene3D" id="3.30.565.10">
    <property type="entry name" value="Histidine kinase-like ATPase, C-terminal domain"/>
    <property type="match status" value="1"/>
</dbReference>
<dbReference type="CDD" id="cd12912">
    <property type="entry name" value="PDC2_MCP_like"/>
    <property type="match status" value="1"/>
</dbReference>
<dbReference type="PROSITE" id="PS50885">
    <property type="entry name" value="HAMP"/>
    <property type="match status" value="1"/>
</dbReference>
<evidence type="ECO:0000259" key="14">
    <source>
        <dbReference type="PROSITE" id="PS50109"/>
    </source>
</evidence>
<dbReference type="Pfam" id="PF02518">
    <property type="entry name" value="HATPase_c"/>
    <property type="match status" value="1"/>
</dbReference>
<dbReference type="InterPro" id="IPR003660">
    <property type="entry name" value="HAMP_dom"/>
</dbReference>
<keyword evidence="5 12" id="KW-0597">Phosphoprotein</keyword>
<evidence type="ECO:0000256" key="10">
    <source>
        <dbReference type="ARBA" id="ARBA00023012"/>
    </source>
</evidence>
<dbReference type="FunFam" id="3.30.565.10:FF:000006">
    <property type="entry name" value="Sensor histidine kinase WalK"/>
    <property type="match status" value="1"/>
</dbReference>
<keyword evidence="4" id="KW-1003">Cell membrane</keyword>
<dbReference type="EMBL" id="FNOW01000036">
    <property type="protein sequence ID" value="SDY17830.1"/>
    <property type="molecule type" value="Genomic_DNA"/>
</dbReference>
<keyword evidence="18" id="KW-1185">Reference proteome</keyword>
<dbReference type="GO" id="GO:0005886">
    <property type="term" value="C:plasma membrane"/>
    <property type="evidence" value="ECO:0007669"/>
    <property type="project" value="UniProtKB-SubCell"/>
</dbReference>
<dbReference type="AlphaFoldDB" id="A0A1H3HQX8"/>
<evidence type="ECO:0000256" key="13">
    <source>
        <dbReference type="SAM" id="Phobius"/>
    </source>
</evidence>
<keyword evidence="8 17" id="KW-0418">Kinase</keyword>
<dbReference type="RefSeq" id="WP_091334520.1">
    <property type="nucleotide sequence ID" value="NZ_FNOW01000036.1"/>
</dbReference>
<evidence type="ECO:0000313" key="17">
    <source>
        <dbReference type="EMBL" id="SDY17830.1"/>
    </source>
</evidence>
<organism evidence="17 18">
    <name type="scientific">Allochromatium warmingii</name>
    <name type="common">Chromatium warmingii</name>
    <dbReference type="NCBI Taxonomy" id="61595"/>
    <lineage>
        <taxon>Bacteria</taxon>
        <taxon>Pseudomonadati</taxon>
        <taxon>Pseudomonadota</taxon>
        <taxon>Gammaproteobacteria</taxon>
        <taxon>Chromatiales</taxon>
        <taxon>Chromatiaceae</taxon>
        <taxon>Allochromatium</taxon>
    </lineage>
</organism>
<dbReference type="InterPro" id="IPR004358">
    <property type="entry name" value="Sig_transdc_His_kin-like_C"/>
</dbReference>
<evidence type="ECO:0000256" key="4">
    <source>
        <dbReference type="ARBA" id="ARBA00022475"/>
    </source>
</evidence>
<feature type="domain" description="Response regulatory" evidence="15">
    <location>
        <begin position="784"/>
        <end position="899"/>
    </location>
</feature>
<dbReference type="SUPFAM" id="SSF158472">
    <property type="entry name" value="HAMP domain-like"/>
    <property type="match status" value="1"/>
</dbReference>
<dbReference type="InterPro" id="IPR036097">
    <property type="entry name" value="HisK_dim/P_sf"/>
</dbReference>
<evidence type="ECO:0000256" key="6">
    <source>
        <dbReference type="ARBA" id="ARBA00022679"/>
    </source>
</evidence>
<dbReference type="Pfam" id="PF02743">
    <property type="entry name" value="dCache_1"/>
    <property type="match status" value="1"/>
</dbReference>
<proteinExistence type="predicted"/>
<keyword evidence="9 13" id="KW-1133">Transmembrane helix</keyword>
<evidence type="ECO:0000256" key="9">
    <source>
        <dbReference type="ARBA" id="ARBA00022989"/>
    </source>
</evidence>
<dbReference type="SUPFAM" id="SSF55874">
    <property type="entry name" value="ATPase domain of HSP90 chaperone/DNA topoisomerase II/histidine kinase"/>
    <property type="match status" value="1"/>
</dbReference>
<dbReference type="Gene3D" id="3.40.50.2300">
    <property type="match status" value="1"/>
</dbReference>
<dbReference type="SMART" id="SM00387">
    <property type="entry name" value="HATPase_c"/>
    <property type="match status" value="1"/>
</dbReference>
<accession>A0A1H3HQX8</accession>
<dbReference type="GO" id="GO:0000155">
    <property type="term" value="F:phosphorelay sensor kinase activity"/>
    <property type="evidence" value="ECO:0007669"/>
    <property type="project" value="InterPro"/>
</dbReference>
<dbReference type="Gene3D" id="1.10.287.130">
    <property type="match status" value="1"/>
</dbReference>
<dbReference type="PANTHER" id="PTHR43547">
    <property type="entry name" value="TWO-COMPONENT HISTIDINE KINASE"/>
    <property type="match status" value="1"/>
</dbReference>
<dbReference type="SMART" id="SM00448">
    <property type="entry name" value="REC"/>
    <property type="match status" value="1"/>
</dbReference>
<dbReference type="InterPro" id="IPR033479">
    <property type="entry name" value="dCache_1"/>
</dbReference>
<reference evidence="18" key="1">
    <citation type="submission" date="2016-10" db="EMBL/GenBank/DDBJ databases">
        <authorList>
            <person name="Varghese N."/>
            <person name="Submissions S."/>
        </authorList>
    </citation>
    <scope>NUCLEOTIDE SEQUENCE [LARGE SCALE GENOMIC DNA]</scope>
    <source>
        <strain evidence="18">DSM 173</strain>
    </source>
</reference>
<feature type="modified residue" description="4-aspartylphosphate" evidence="12">
    <location>
        <position position="832"/>
    </location>
</feature>
<dbReference type="CDD" id="cd06225">
    <property type="entry name" value="HAMP"/>
    <property type="match status" value="1"/>
</dbReference>
<evidence type="ECO:0000256" key="1">
    <source>
        <dbReference type="ARBA" id="ARBA00000085"/>
    </source>
</evidence>
<dbReference type="InterPro" id="IPR003594">
    <property type="entry name" value="HATPase_dom"/>
</dbReference>
<name>A0A1H3HQX8_ALLWA</name>
<dbReference type="Pfam" id="PF00072">
    <property type="entry name" value="Response_reg"/>
    <property type="match status" value="1"/>
</dbReference>
<evidence type="ECO:0000259" key="15">
    <source>
        <dbReference type="PROSITE" id="PS50110"/>
    </source>
</evidence>
<dbReference type="Pfam" id="PF00672">
    <property type="entry name" value="HAMP"/>
    <property type="match status" value="1"/>
</dbReference>
<dbReference type="PROSITE" id="PS50110">
    <property type="entry name" value="RESPONSE_REGULATORY"/>
    <property type="match status" value="1"/>
</dbReference>
<protein>
    <recommendedName>
        <fullName evidence="3">histidine kinase</fullName>
        <ecNumber evidence="3">2.7.13.3</ecNumber>
    </recommendedName>
</protein>
<dbReference type="SUPFAM" id="SSF47384">
    <property type="entry name" value="Homodimeric domain of signal transducing histidine kinase"/>
    <property type="match status" value="1"/>
</dbReference>
<keyword evidence="7 13" id="KW-0812">Transmembrane</keyword>
<evidence type="ECO:0000313" key="18">
    <source>
        <dbReference type="Proteomes" id="UP000198672"/>
    </source>
</evidence>
<feature type="domain" description="HAMP" evidence="16">
    <location>
        <begin position="437"/>
        <end position="489"/>
    </location>
</feature>
<evidence type="ECO:0000256" key="2">
    <source>
        <dbReference type="ARBA" id="ARBA00004651"/>
    </source>
</evidence>
<gene>
    <name evidence="17" type="ORF">SAMN05421644_1365</name>
</gene>